<sequence length="100" mass="11697">MPKQYNKLDINSLKGELLINIREKYVKEISKLLLERNVIPIEYLNEQIRLNNLRHVPISVTQLNPYPIIDDDARMKFIINMISKACTKGTSRLITELCNK</sequence>
<dbReference type="EMBL" id="MN738988">
    <property type="protein sequence ID" value="QHT34163.1"/>
    <property type="molecule type" value="Genomic_DNA"/>
</dbReference>
<organism evidence="1">
    <name type="scientific">viral metagenome</name>
    <dbReference type="NCBI Taxonomy" id="1070528"/>
    <lineage>
        <taxon>unclassified sequences</taxon>
        <taxon>metagenomes</taxon>
        <taxon>organismal metagenomes</taxon>
    </lineage>
</organism>
<evidence type="ECO:0000313" key="1">
    <source>
        <dbReference type="EMBL" id="QHT34163.1"/>
    </source>
</evidence>
<proteinExistence type="predicted"/>
<name>A0A6C0F0G4_9ZZZZ</name>
<accession>A0A6C0F0G4</accession>
<dbReference type="AlphaFoldDB" id="A0A6C0F0G4"/>
<protein>
    <submittedName>
        <fullName evidence="1">Uncharacterized protein</fullName>
    </submittedName>
</protein>
<reference evidence="1" key="1">
    <citation type="journal article" date="2020" name="Nature">
        <title>Giant virus diversity and host interactions through global metagenomics.</title>
        <authorList>
            <person name="Schulz F."/>
            <person name="Roux S."/>
            <person name="Paez-Espino D."/>
            <person name="Jungbluth S."/>
            <person name="Walsh D.A."/>
            <person name="Denef V.J."/>
            <person name="McMahon K.D."/>
            <person name="Konstantinidis K.T."/>
            <person name="Eloe-Fadrosh E.A."/>
            <person name="Kyrpides N.C."/>
            <person name="Woyke T."/>
        </authorList>
    </citation>
    <scope>NUCLEOTIDE SEQUENCE</scope>
    <source>
        <strain evidence="1">GVMAG-M-3300009161-52</strain>
    </source>
</reference>